<dbReference type="Proteomes" id="UP000224567">
    <property type="component" value="Unassembled WGS sequence"/>
</dbReference>
<dbReference type="Gene3D" id="1.20.1280.50">
    <property type="match status" value="1"/>
</dbReference>
<accession>A0A2G2WAS4</accession>
<dbReference type="Pfam" id="PF00646">
    <property type="entry name" value="F-box"/>
    <property type="match status" value="1"/>
</dbReference>
<organism evidence="2 3">
    <name type="scientific">Capsicum baccatum</name>
    <name type="common">Peruvian pepper</name>
    <dbReference type="NCBI Taxonomy" id="33114"/>
    <lineage>
        <taxon>Eukaryota</taxon>
        <taxon>Viridiplantae</taxon>
        <taxon>Streptophyta</taxon>
        <taxon>Embryophyta</taxon>
        <taxon>Tracheophyta</taxon>
        <taxon>Spermatophyta</taxon>
        <taxon>Magnoliopsida</taxon>
        <taxon>eudicotyledons</taxon>
        <taxon>Gunneridae</taxon>
        <taxon>Pentapetalae</taxon>
        <taxon>asterids</taxon>
        <taxon>lamiids</taxon>
        <taxon>Solanales</taxon>
        <taxon>Solanaceae</taxon>
        <taxon>Solanoideae</taxon>
        <taxon>Capsiceae</taxon>
        <taxon>Capsicum</taxon>
    </lineage>
</organism>
<dbReference type="InterPro" id="IPR036047">
    <property type="entry name" value="F-box-like_dom_sf"/>
</dbReference>
<reference evidence="3" key="2">
    <citation type="journal article" date="2017" name="J. Anim. Genet.">
        <title>Multiple reference genome sequences of hot pepper reveal the massive evolution of plant disease resistance genes by retroduplication.</title>
        <authorList>
            <person name="Kim S."/>
            <person name="Park J."/>
            <person name="Yeom S.-I."/>
            <person name="Kim Y.-M."/>
            <person name="Seo E."/>
            <person name="Kim K.-T."/>
            <person name="Kim M.-S."/>
            <person name="Lee J.M."/>
            <person name="Cheong K."/>
            <person name="Shin H.-S."/>
            <person name="Kim S.-B."/>
            <person name="Han K."/>
            <person name="Lee J."/>
            <person name="Park M."/>
            <person name="Lee H.-A."/>
            <person name="Lee H.-Y."/>
            <person name="Lee Y."/>
            <person name="Oh S."/>
            <person name="Lee J.H."/>
            <person name="Choi E."/>
            <person name="Choi E."/>
            <person name="Lee S.E."/>
            <person name="Jeon J."/>
            <person name="Kim H."/>
            <person name="Choi G."/>
            <person name="Song H."/>
            <person name="Lee J."/>
            <person name="Lee S.-C."/>
            <person name="Kwon J.-K."/>
            <person name="Lee H.-Y."/>
            <person name="Koo N."/>
            <person name="Hong Y."/>
            <person name="Kim R.W."/>
            <person name="Kang W.-H."/>
            <person name="Huh J.H."/>
            <person name="Kang B.-C."/>
            <person name="Yang T.-J."/>
            <person name="Lee Y.-H."/>
            <person name="Bennetzen J.L."/>
            <person name="Choi D."/>
        </authorList>
    </citation>
    <scope>NUCLEOTIDE SEQUENCE [LARGE SCALE GENOMIC DNA]</scope>
    <source>
        <strain evidence="3">cv. PBC81</strain>
    </source>
</reference>
<proteinExistence type="predicted"/>
<protein>
    <recommendedName>
        <fullName evidence="1">F-box domain-containing protein</fullName>
    </recommendedName>
</protein>
<dbReference type="AlphaFoldDB" id="A0A2G2WAS4"/>
<gene>
    <name evidence="2" type="ORF">CQW23_16304</name>
</gene>
<dbReference type="EMBL" id="MLFT02000007">
    <property type="protein sequence ID" value="PHT42279.1"/>
    <property type="molecule type" value="Genomic_DNA"/>
</dbReference>
<sequence>MLSKAKAQKNSKATGIHFHEEIIVEILKRLPVQSVLRFKCASKSWDALISHPGFRMKHWSPDSKSEKLLIRQRSLTQRGVFKLSSSSLSTSEDVQELDPPLTCYVDRYELFASSDGLVLLKADTQLVLWNPSTGESALLPHSDSNEEFNRLKFSR</sequence>
<keyword evidence="3" id="KW-1185">Reference proteome</keyword>
<dbReference type="CDD" id="cd22157">
    <property type="entry name" value="F-box_AtFBW1-like"/>
    <property type="match status" value="1"/>
</dbReference>
<evidence type="ECO:0000259" key="1">
    <source>
        <dbReference type="Pfam" id="PF00646"/>
    </source>
</evidence>
<dbReference type="PANTHER" id="PTHR31672">
    <property type="entry name" value="BNACNNG10540D PROTEIN"/>
    <property type="match status" value="1"/>
</dbReference>
<reference evidence="2 3" key="1">
    <citation type="journal article" date="2017" name="Genome Biol.">
        <title>New reference genome sequences of hot pepper reveal the massive evolution of plant disease-resistance genes by retroduplication.</title>
        <authorList>
            <person name="Kim S."/>
            <person name="Park J."/>
            <person name="Yeom S.I."/>
            <person name="Kim Y.M."/>
            <person name="Seo E."/>
            <person name="Kim K.T."/>
            <person name="Kim M.S."/>
            <person name="Lee J.M."/>
            <person name="Cheong K."/>
            <person name="Shin H.S."/>
            <person name="Kim S.B."/>
            <person name="Han K."/>
            <person name="Lee J."/>
            <person name="Park M."/>
            <person name="Lee H.A."/>
            <person name="Lee H.Y."/>
            <person name="Lee Y."/>
            <person name="Oh S."/>
            <person name="Lee J.H."/>
            <person name="Choi E."/>
            <person name="Choi E."/>
            <person name="Lee S.E."/>
            <person name="Jeon J."/>
            <person name="Kim H."/>
            <person name="Choi G."/>
            <person name="Song H."/>
            <person name="Lee J."/>
            <person name="Lee S.C."/>
            <person name="Kwon J.K."/>
            <person name="Lee H.Y."/>
            <person name="Koo N."/>
            <person name="Hong Y."/>
            <person name="Kim R.W."/>
            <person name="Kang W.H."/>
            <person name="Huh J.H."/>
            <person name="Kang B.C."/>
            <person name="Yang T.J."/>
            <person name="Lee Y.H."/>
            <person name="Bennetzen J.L."/>
            <person name="Choi D."/>
        </authorList>
    </citation>
    <scope>NUCLEOTIDE SEQUENCE [LARGE SCALE GENOMIC DNA]</scope>
    <source>
        <strain evidence="3">cv. PBC81</strain>
    </source>
</reference>
<comment type="caution">
    <text evidence="2">The sequence shown here is derived from an EMBL/GenBank/DDBJ whole genome shotgun (WGS) entry which is preliminary data.</text>
</comment>
<evidence type="ECO:0000313" key="3">
    <source>
        <dbReference type="Proteomes" id="UP000224567"/>
    </source>
</evidence>
<feature type="domain" description="F-box" evidence="1">
    <location>
        <begin position="20"/>
        <end position="54"/>
    </location>
</feature>
<dbReference type="PANTHER" id="PTHR31672:SF13">
    <property type="entry name" value="F-BOX PROTEIN CPR30-LIKE"/>
    <property type="match status" value="1"/>
</dbReference>
<dbReference type="STRING" id="33114.A0A2G2WAS4"/>
<dbReference type="InterPro" id="IPR001810">
    <property type="entry name" value="F-box_dom"/>
</dbReference>
<dbReference type="SUPFAM" id="SSF81383">
    <property type="entry name" value="F-box domain"/>
    <property type="match status" value="1"/>
</dbReference>
<dbReference type="InterPro" id="IPR050796">
    <property type="entry name" value="SCF_F-box_component"/>
</dbReference>
<dbReference type="OrthoDB" id="1305192at2759"/>
<evidence type="ECO:0000313" key="2">
    <source>
        <dbReference type="EMBL" id="PHT42279.1"/>
    </source>
</evidence>
<name>A0A2G2WAS4_CAPBA</name>